<keyword evidence="2" id="KW-0540">Nuclease</keyword>
<dbReference type="Proteomes" id="UP000310066">
    <property type="component" value="Unassembled WGS sequence"/>
</dbReference>
<keyword evidence="1" id="KW-0698">rRNA processing</keyword>
<evidence type="ECO:0000313" key="8">
    <source>
        <dbReference type="EMBL" id="TKA38291.1"/>
    </source>
</evidence>
<dbReference type="InterPro" id="IPR012337">
    <property type="entry name" value="RNaseH-like_sf"/>
</dbReference>
<dbReference type="SMART" id="SM00479">
    <property type="entry name" value="EXOIII"/>
    <property type="match status" value="1"/>
</dbReference>
<name>A0A4U0UQP8_9PEZI</name>
<dbReference type="SUPFAM" id="SSF53098">
    <property type="entry name" value="Ribonuclease H-like"/>
    <property type="match status" value="1"/>
</dbReference>
<dbReference type="InterPro" id="IPR013520">
    <property type="entry name" value="Ribonucl_H"/>
</dbReference>
<feature type="region of interest" description="Disordered" evidence="6">
    <location>
        <begin position="338"/>
        <end position="360"/>
    </location>
</feature>
<evidence type="ECO:0000256" key="4">
    <source>
        <dbReference type="ARBA" id="ARBA00022839"/>
    </source>
</evidence>
<dbReference type="PANTHER" id="PTHR12801">
    <property type="entry name" value="RNA EXONUCLEASE REXO1 / RECO3 FAMILY MEMBER-RELATED"/>
    <property type="match status" value="1"/>
</dbReference>
<dbReference type="PANTHER" id="PTHR12801:SF45">
    <property type="entry name" value="RNA EXONUCLEASE 4"/>
    <property type="match status" value="1"/>
</dbReference>
<evidence type="ECO:0000256" key="3">
    <source>
        <dbReference type="ARBA" id="ARBA00022801"/>
    </source>
</evidence>
<dbReference type="OrthoDB" id="8191639at2759"/>
<reference evidence="8 9" key="1">
    <citation type="submission" date="2017-03" db="EMBL/GenBank/DDBJ databases">
        <title>Genomes of endolithic fungi from Antarctica.</title>
        <authorList>
            <person name="Coleine C."/>
            <person name="Masonjones S."/>
            <person name="Stajich J.E."/>
        </authorList>
    </citation>
    <scope>NUCLEOTIDE SEQUENCE [LARGE SCALE GENOMIC DNA]</scope>
    <source>
        <strain evidence="8 9">CCFEE 5311</strain>
    </source>
</reference>
<feature type="domain" description="Exonuclease" evidence="7">
    <location>
        <begin position="81"/>
        <end position="258"/>
    </location>
</feature>
<evidence type="ECO:0000256" key="5">
    <source>
        <dbReference type="ARBA" id="ARBA00025599"/>
    </source>
</evidence>
<dbReference type="GO" id="GO:0006364">
    <property type="term" value="P:rRNA processing"/>
    <property type="evidence" value="ECO:0007669"/>
    <property type="project" value="UniProtKB-KW"/>
</dbReference>
<proteinExistence type="predicted"/>
<dbReference type="GO" id="GO:0005634">
    <property type="term" value="C:nucleus"/>
    <property type="evidence" value="ECO:0007669"/>
    <property type="project" value="TreeGrafter"/>
</dbReference>
<dbReference type="GO" id="GO:0003676">
    <property type="term" value="F:nucleic acid binding"/>
    <property type="evidence" value="ECO:0007669"/>
    <property type="project" value="InterPro"/>
</dbReference>
<dbReference type="EMBL" id="NAJP01000046">
    <property type="protein sequence ID" value="TKA38291.1"/>
    <property type="molecule type" value="Genomic_DNA"/>
</dbReference>
<evidence type="ECO:0000313" key="9">
    <source>
        <dbReference type="Proteomes" id="UP000310066"/>
    </source>
</evidence>
<keyword evidence="4" id="KW-0269">Exonuclease</keyword>
<keyword evidence="3" id="KW-0378">Hydrolase</keyword>
<dbReference type="STRING" id="329885.A0A4U0UQP8"/>
<comment type="function">
    <text evidence="5">Exoribonuclease involved in ribosome biosynthesis. Involved in the processing of ITS1, the internal transcribed spacer localized between the 18S and 5.8S rRNAs.</text>
</comment>
<evidence type="ECO:0000259" key="7">
    <source>
        <dbReference type="SMART" id="SM00479"/>
    </source>
</evidence>
<dbReference type="GO" id="GO:0004527">
    <property type="term" value="F:exonuclease activity"/>
    <property type="evidence" value="ECO:0007669"/>
    <property type="project" value="UniProtKB-KW"/>
</dbReference>
<accession>A0A4U0UQP8</accession>
<dbReference type="InterPro" id="IPR047021">
    <property type="entry name" value="REXO1/3/4-like"/>
</dbReference>
<evidence type="ECO:0000256" key="1">
    <source>
        <dbReference type="ARBA" id="ARBA00022552"/>
    </source>
</evidence>
<comment type="caution">
    <text evidence="8">The sequence shown here is derived from an EMBL/GenBank/DDBJ whole genome shotgun (WGS) entry which is preliminary data.</text>
</comment>
<evidence type="ECO:0000256" key="6">
    <source>
        <dbReference type="SAM" id="MobiDB-lite"/>
    </source>
</evidence>
<gene>
    <name evidence="8" type="ORF">B0A54_09231</name>
</gene>
<dbReference type="InterPro" id="IPR036397">
    <property type="entry name" value="RNaseH_sf"/>
</dbReference>
<sequence>MSHPLSILRAARMAPPEATHTDMEGGLRVDLEVLGKLGHRVPREATWTGDEGKEYVYLGVLEILSRTRALQIEPRFELVTSIIALDCEFQKVYVEALRKHQHRVGRISIVNYFGQIIYDVFAYYDEEPGKILSLPHAELNLDVYWRDLWPENGARPIWEVENNVRNMMRCAKIVVGHAIANDIKVFSEGIFERIAVHDTQLHEPWRKEYGKAPQHMPKLAVLACYLLRKHIQSDEHSSVEDARATMLLFRKDEAAIEAAQGPRRNGVSMKVEVGPSLLIILVRTLRTYPWRPLAEIERGSYNPEFDRAGSRVSFRAAQETLDWAYRHLDESESGYRFDDMHDERDVSDDADGDDFAQLSA</sequence>
<dbReference type="AlphaFoldDB" id="A0A4U0UQP8"/>
<protein>
    <recommendedName>
        <fullName evidence="7">Exonuclease domain-containing protein</fullName>
    </recommendedName>
</protein>
<feature type="compositionally biased region" description="Acidic residues" evidence="6">
    <location>
        <begin position="345"/>
        <end position="354"/>
    </location>
</feature>
<dbReference type="Gene3D" id="3.30.420.10">
    <property type="entry name" value="Ribonuclease H-like superfamily/Ribonuclease H"/>
    <property type="match status" value="1"/>
</dbReference>
<evidence type="ECO:0000256" key="2">
    <source>
        <dbReference type="ARBA" id="ARBA00022722"/>
    </source>
</evidence>
<organism evidence="8 9">
    <name type="scientific">Friedmanniomyces endolithicus</name>
    <dbReference type="NCBI Taxonomy" id="329885"/>
    <lineage>
        <taxon>Eukaryota</taxon>
        <taxon>Fungi</taxon>
        <taxon>Dikarya</taxon>
        <taxon>Ascomycota</taxon>
        <taxon>Pezizomycotina</taxon>
        <taxon>Dothideomycetes</taxon>
        <taxon>Dothideomycetidae</taxon>
        <taxon>Mycosphaerellales</taxon>
        <taxon>Teratosphaeriaceae</taxon>
        <taxon>Friedmanniomyces</taxon>
    </lineage>
</organism>